<evidence type="ECO:0000256" key="14">
    <source>
        <dbReference type="SAM" id="Phobius"/>
    </source>
</evidence>
<dbReference type="InterPro" id="IPR027417">
    <property type="entry name" value="P-loop_NTPase"/>
</dbReference>
<keyword evidence="8" id="KW-0862">Zinc</keyword>
<sequence length="553" mass="62694">MKQILPKFNKKSILILALIILVVMVVFASFRAEPKSINYKDLNTLLRQNLITKAVINNDEIVFYTQNERFKMIKDAVDIKELIKSIPIYQEKSYILLDEFLTIIVLMLIFLVGFYLLIRFRSKQLKTDNQNISFELENMINQNLMPVISNVKFCDVAGIDDVKFELSEIVDFLKNPKKYREFGIKMPKGVLMVGPPGVGKTMVAKAVAGEANVPFFYQNGASFVQIYVGIGAKRVRELFAKAKAYAPSIVFIDEIDAVGKSRGGGRNDEREATLNQLLTEMDGFLDNSGVIVMAATNRIEMIDEALLRSGRFDRRIFLSMPSFNDRVAILNSYLKDKQARVDVSELARMSVGFSGAALSTLVNEAAINALRNNTSVISMLDFEAVLSKVIVGKKRALSFSEDEKRLQSLYQAAKALSAYWFDIKFDKISLIDDRFVQNDSEFESKTYMINRIKVLISGVSKLELEYDDIFSNAYHDLNKAKDLAQKMVYEYAMGDSFVPNPADVEKILQLAKNDVSEFLRGVVPQNRQIAEYIYKNESISKAEVARILNKSYE</sequence>
<dbReference type="Pfam" id="PF17862">
    <property type="entry name" value="AAA_lid_3"/>
    <property type="match status" value="1"/>
</dbReference>
<keyword evidence="4 14" id="KW-0812">Transmembrane</keyword>
<dbReference type="PROSITE" id="PS00674">
    <property type="entry name" value="AAA"/>
    <property type="match status" value="1"/>
</dbReference>
<dbReference type="GO" id="GO:0008237">
    <property type="term" value="F:metallopeptidase activity"/>
    <property type="evidence" value="ECO:0007669"/>
    <property type="project" value="UniProtKB-KW"/>
</dbReference>
<evidence type="ECO:0000256" key="5">
    <source>
        <dbReference type="ARBA" id="ARBA00022723"/>
    </source>
</evidence>
<keyword evidence="9 13" id="KW-0067">ATP-binding</keyword>
<dbReference type="Gene3D" id="3.40.50.300">
    <property type="entry name" value="P-loop containing nucleotide triphosphate hydrolases"/>
    <property type="match status" value="1"/>
</dbReference>
<comment type="similarity">
    <text evidence="13">Belongs to the AAA ATPase family.</text>
</comment>
<accession>A0ABM8QA52</accession>
<evidence type="ECO:0000256" key="11">
    <source>
        <dbReference type="ARBA" id="ARBA00023049"/>
    </source>
</evidence>
<name>A0ABM8QA52_9BACT</name>
<dbReference type="Gene3D" id="1.20.58.760">
    <property type="entry name" value="Peptidase M41"/>
    <property type="match status" value="1"/>
</dbReference>
<evidence type="ECO:0000256" key="13">
    <source>
        <dbReference type="RuleBase" id="RU003651"/>
    </source>
</evidence>
<keyword evidence="10 14" id="KW-1133">Transmembrane helix</keyword>
<reference evidence="16 17" key="1">
    <citation type="submission" date="2020-11" db="EMBL/GenBank/DDBJ databases">
        <authorList>
            <person name="Peeters C."/>
        </authorList>
    </citation>
    <scope>NUCLEOTIDE SEQUENCE [LARGE SCALE GENOMIC DNA]</scope>
    <source>
        <strain evidence="16 17">LMG 7974</strain>
    </source>
</reference>
<dbReference type="SUPFAM" id="SSF140990">
    <property type="entry name" value="FtsH protease domain-like"/>
    <property type="match status" value="1"/>
</dbReference>
<evidence type="ECO:0000256" key="3">
    <source>
        <dbReference type="ARBA" id="ARBA00022670"/>
    </source>
</evidence>
<dbReference type="InterPro" id="IPR037219">
    <property type="entry name" value="Peptidase_M41-like"/>
</dbReference>
<keyword evidence="3" id="KW-0645">Protease</keyword>
<evidence type="ECO:0000256" key="4">
    <source>
        <dbReference type="ARBA" id="ARBA00022692"/>
    </source>
</evidence>
<dbReference type="InterPro" id="IPR041569">
    <property type="entry name" value="AAA_lid_3"/>
</dbReference>
<dbReference type="EMBL" id="CAJHOF010000020">
    <property type="protein sequence ID" value="CAD7289652.1"/>
    <property type="molecule type" value="Genomic_DNA"/>
</dbReference>
<evidence type="ECO:0000256" key="12">
    <source>
        <dbReference type="ARBA" id="ARBA00023136"/>
    </source>
</evidence>
<dbReference type="InterPro" id="IPR003960">
    <property type="entry name" value="ATPase_AAA_CS"/>
</dbReference>
<keyword evidence="12 14" id="KW-0472">Membrane</keyword>
<comment type="subcellular location">
    <subcellularLocation>
        <location evidence="2">Membrane</location>
    </subcellularLocation>
</comment>
<evidence type="ECO:0000256" key="9">
    <source>
        <dbReference type="ARBA" id="ARBA00022840"/>
    </source>
</evidence>
<evidence type="ECO:0000256" key="8">
    <source>
        <dbReference type="ARBA" id="ARBA00022833"/>
    </source>
</evidence>
<evidence type="ECO:0000256" key="6">
    <source>
        <dbReference type="ARBA" id="ARBA00022741"/>
    </source>
</evidence>
<organism evidence="16 17">
    <name type="scientific">Campylobacter majalis</name>
    <dbReference type="NCBI Taxonomy" id="2790656"/>
    <lineage>
        <taxon>Bacteria</taxon>
        <taxon>Pseudomonadati</taxon>
        <taxon>Campylobacterota</taxon>
        <taxon>Epsilonproteobacteria</taxon>
        <taxon>Campylobacterales</taxon>
        <taxon>Campylobacteraceae</taxon>
        <taxon>Campylobacter</taxon>
    </lineage>
</organism>
<evidence type="ECO:0000313" key="16">
    <source>
        <dbReference type="EMBL" id="CAD7289652.1"/>
    </source>
</evidence>
<dbReference type="CDD" id="cd19501">
    <property type="entry name" value="RecA-like_FtsH"/>
    <property type="match status" value="1"/>
</dbReference>
<dbReference type="Proteomes" id="UP000789803">
    <property type="component" value="Unassembled WGS sequence"/>
</dbReference>
<evidence type="ECO:0000259" key="15">
    <source>
        <dbReference type="SMART" id="SM00382"/>
    </source>
</evidence>
<dbReference type="InterPro" id="IPR011546">
    <property type="entry name" value="Pept_M41_FtsH_extracell"/>
</dbReference>
<comment type="cofactor">
    <cofactor evidence="1">
        <name>Zn(2+)</name>
        <dbReference type="ChEBI" id="CHEBI:29105"/>
    </cofactor>
</comment>
<dbReference type="SMART" id="SM00382">
    <property type="entry name" value="AAA"/>
    <property type="match status" value="1"/>
</dbReference>
<proteinExistence type="inferred from homology"/>
<evidence type="ECO:0000313" key="17">
    <source>
        <dbReference type="Proteomes" id="UP000789803"/>
    </source>
</evidence>
<dbReference type="Pfam" id="PF00004">
    <property type="entry name" value="AAA"/>
    <property type="match status" value="1"/>
</dbReference>
<feature type="transmembrane region" description="Helical" evidence="14">
    <location>
        <begin position="12"/>
        <end position="30"/>
    </location>
</feature>
<keyword evidence="17" id="KW-1185">Reference proteome</keyword>
<dbReference type="EC" id="3.4.24.-" evidence="16"/>
<dbReference type="RefSeq" id="WP_229933501.1">
    <property type="nucleotide sequence ID" value="NZ_CAJHOF010000020.1"/>
</dbReference>
<protein>
    <submittedName>
        <fullName evidence="16">ATP-dependent zinc metalloprotease FtsH</fullName>
        <ecNumber evidence="16">3.4.24.-</ecNumber>
    </submittedName>
</protein>
<keyword evidence="7 16" id="KW-0378">Hydrolase</keyword>
<evidence type="ECO:0000256" key="10">
    <source>
        <dbReference type="ARBA" id="ARBA00022989"/>
    </source>
</evidence>
<dbReference type="InterPro" id="IPR003593">
    <property type="entry name" value="AAA+_ATPase"/>
</dbReference>
<keyword evidence="11 16" id="KW-0482">Metalloprotease</keyword>
<evidence type="ECO:0000256" key="7">
    <source>
        <dbReference type="ARBA" id="ARBA00022801"/>
    </source>
</evidence>
<dbReference type="PANTHER" id="PTHR23076">
    <property type="entry name" value="METALLOPROTEASE M41 FTSH"/>
    <property type="match status" value="1"/>
</dbReference>
<dbReference type="SUPFAM" id="SSF52540">
    <property type="entry name" value="P-loop containing nucleoside triphosphate hydrolases"/>
    <property type="match status" value="1"/>
</dbReference>
<dbReference type="Gene3D" id="1.10.8.60">
    <property type="match status" value="1"/>
</dbReference>
<dbReference type="Pfam" id="PF06480">
    <property type="entry name" value="FtsH_ext"/>
    <property type="match status" value="1"/>
</dbReference>
<gene>
    <name evidence="16" type="primary">ftsH_3</name>
    <name evidence="16" type="ORF">LMG7974_01729</name>
</gene>
<feature type="transmembrane region" description="Helical" evidence="14">
    <location>
        <begin position="100"/>
        <end position="118"/>
    </location>
</feature>
<feature type="domain" description="AAA+ ATPase" evidence="15">
    <location>
        <begin position="186"/>
        <end position="322"/>
    </location>
</feature>
<comment type="caution">
    <text evidence="16">The sequence shown here is derived from an EMBL/GenBank/DDBJ whole genome shotgun (WGS) entry which is preliminary data.</text>
</comment>
<evidence type="ECO:0000256" key="1">
    <source>
        <dbReference type="ARBA" id="ARBA00001947"/>
    </source>
</evidence>
<evidence type="ECO:0000256" key="2">
    <source>
        <dbReference type="ARBA" id="ARBA00004370"/>
    </source>
</evidence>
<dbReference type="InterPro" id="IPR003959">
    <property type="entry name" value="ATPase_AAA_core"/>
</dbReference>
<dbReference type="PANTHER" id="PTHR23076:SF97">
    <property type="entry name" value="ATP-DEPENDENT ZINC METALLOPROTEASE YME1L1"/>
    <property type="match status" value="1"/>
</dbReference>
<keyword evidence="6 13" id="KW-0547">Nucleotide-binding</keyword>
<keyword evidence="5" id="KW-0479">Metal-binding</keyword>